<feature type="compositionally biased region" description="Basic and acidic residues" evidence="1">
    <location>
        <begin position="878"/>
        <end position="899"/>
    </location>
</feature>
<dbReference type="GeneID" id="40312316"/>
<organism evidence="2 3">
    <name type="scientific">Besnoitia besnoiti</name>
    <name type="common">Apicomplexan protozoan</name>
    <dbReference type="NCBI Taxonomy" id="94643"/>
    <lineage>
        <taxon>Eukaryota</taxon>
        <taxon>Sar</taxon>
        <taxon>Alveolata</taxon>
        <taxon>Apicomplexa</taxon>
        <taxon>Conoidasida</taxon>
        <taxon>Coccidia</taxon>
        <taxon>Eucoccidiorida</taxon>
        <taxon>Eimeriorina</taxon>
        <taxon>Sarcocystidae</taxon>
        <taxon>Besnoitia</taxon>
    </lineage>
</organism>
<feature type="compositionally biased region" description="Low complexity" evidence="1">
    <location>
        <begin position="506"/>
        <end position="518"/>
    </location>
</feature>
<feature type="compositionally biased region" description="Basic and acidic residues" evidence="1">
    <location>
        <begin position="370"/>
        <end position="386"/>
    </location>
</feature>
<dbReference type="RefSeq" id="XP_029218247.1">
    <property type="nucleotide sequence ID" value="XM_029365763.1"/>
</dbReference>
<dbReference type="VEuPathDB" id="ToxoDB:BESB_073900"/>
<dbReference type="EMBL" id="NWUJ01000007">
    <property type="protein sequence ID" value="PFH34238.1"/>
    <property type="molecule type" value="Genomic_DNA"/>
</dbReference>
<feature type="compositionally biased region" description="Basic and acidic residues" evidence="1">
    <location>
        <begin position="257"/>
        <end position="274"/>
    </location>
</feature>
<feature type="region of interest" description="Disordered" evidence="1">
    <location>
        <begin position="352"/>
        <end position="578"/>
    </location>
</feature>
<proteinExistence type="predicted"/>
<feature type="compositionally biased region" description="Polar residues" evidence="1">
    <location>
        <begin position="718"/>
        <end position="729"/>
    </location>
</feature>
<feature type="compositionally biased region" description="Basic and acidic residues" evidence="1">
    <location>
        <begin position="529"/>
        <end position="567"/>
    </location>
</feature>
<feature type="compositionally biased region" description="Basic and acidic residues" evidence="1">
    <location>
        <begin position="1155"/>
        <end position="1164"/>
    </location>
</feature>
<keyword evidence="3" id="KW-1185">Reference proteome</keyword>
<name>A0A2A9M6Z6_BESBE</name>
<feature type="compositionally biased region" description="Basic and acidic residues" evidence="1">
    <location>
        <begin position="1209"/>
        <end position="1223"/>
    </location>
</feature>
<sequence>MQPVTGAASLSSPASRRTKKVFVGSRPQPARKTNAVGSFPPPSHSFAFSAASSSASAASASASAASASASAASASASAASASASAASASASAASASASAASASASAASASASAASASASAASASASAASASASSPARLRALSASVRRRDTQGPPRAQEGEGREENAFLAVDCREPRATARQARGGAAHVRAQRSRGGGERTRRTLSAGGFGVCDSNGEGLFPCETEAPASGAARRDDGRADLHGRASGGRQAGQVGEKARRPREPGGRSPRRGESSTSCGAESRAPANPASAERSQRLQGGDAAQTFLGVRGEEIRPARASAVRVAATEEHPGAAKALAGCRLVRCAAEREEAKRGGARAVSLSVVSAAADRREASRGPVEERESGRAAAACLLPPSKQREKKAHKVAQTPKSAAAARSVSATPSATFARVPLPWGPLSTVPPREDGSSQLLRAPAGADSAPPHALFFNSAPRRSAAGSKRHLRVSGRSAERRAKVLHSQPPPPLASSSALPSGESPLFASPLSGHLETPAEHEALRQAQREKRGETGEEDREAAKVGGRAEGREDEGFASDVSASSETILPSQSLSQALASFAECRLRNVSEEDSRLGSSSVAETRGVCTAEPSLVRYEAALFPPCSPPHSPSPSSSDHDEGFLLETLTPRACEKRFENVHTALRLSLPSSSSLTSLNPSSLFLAKTHPRAASASSSRTSLRSPTLQVSCRLSPSTLAPGSAPDGECTISQPARNMETRYAPAPSLPPPMPRQASLRPAPRLPLPPPRRSVSSQNSPLRLRASLSAAEAQKAEDRSPPAPAASDRRNGLPARRAPSSPLAGVGVRDKSADGTDAAGNRDSGAEDATAASPSRSAVSGVGDAAVPRRKSLEAGEARKGDARDGLGRRNPCETQATRQRETVCSADGAPPRTTRAGDDDGRPARASRPSARVGRAEAPTHAPPRPPRAHRLLPALAGDPIVSIDLDARVGVVAGSMLGRVSAHFFDRRTRPASPEKEETPRGAAAPGSPSSASSAFAPSCSSSSSLGSCSPSSRGSSPPREPPLLAALAAPARSQPPPAVQRLRKFFAALPGAERLACVKQTGERLRQTAASMLRNSLHPTAVTRAPPLHPNCYFTEAQVERAAAKKRHSAQIEAESSEQQPEATEAARDQRGHASAEAMAPQGGSLRRPRGEAAAHARDGDGGLSCRNQPEGAETLGDEDLRSGAEGHAERKMLTAGCSSGEPLEGSQGEIERKRASRGSAAARLLLAPLAPLQVLRKAKQRTRREKENEEPRPCKCLTGLFVLFAAYGDDACSCVSINPACVYSIFGMSEIVRWESKTLKCLGGERVSPSQFAPHRSSQSSTTFFMSRHPVRCSHRAHAERGRVFAGGGGVGMIISLGCGAYEDLQRFFCIPLWRSLEANAVVVLDCDGTHLLCVTSEFISGTRYFYIMDLRGACSTEFKENYSWATTRKGFMQKFVAYKREAPKHFSLAKLFRRSFLVVCDGSYGNRLVVYEASAALEAYSATRKRLMLERRREARRKRGGAPEEEGEEEDEALGWDDEELCDLDGDCGLWDADGFEQPKPAPVEVDYGKPVHTFVGHLASIVAIDAAREDDLLLSIDSDAKLFLWRWRFTAPLLVVDCSPAKFYLGWPWVLVSHEAVVAFSCDHGVYIVRLTGETEEDVEPVFRSSRIRPFWSKRFSSCKVVALQSEAPRA</sequence>
<dbReference type="SUPFAM" id="SSF50978">
    <property type="entry name" value="WD40 repeat-like"/>
    <property type="match status" value="1"/>
</dbReference>
<dbReference type="KEGG" id="bbes:BESB_073900"/>
<evidence type="ECO:0000313" key="2">
    <source>
        <dbReference type="EMBL" id="PFH34238.1"/>
    </source>
</evidence>
<reference evidence="2 3" key="1">
    <citation type="submission" date="2017-09" db="EMBL/GenBank/DDBJ databases">
        <title>Genome sequencing of Besnoitia besnoiti strain Bb-Ger1.</title>
        <authorList>
            <person name="Schares G."/>
            <person name="Venepally P."/>
            <person name="Lorenzi H.A."/>
        </authorList>
    </citation>
    <scope>NUCLEOTIDE SEQUENCE [LARGE SCALE GENOMIC DNA]</scope>
    <source>
        <strain evidence="2 3">Bb-Ger1</strain>
    </source>
</reference>
<feature type="region of interest" description="Disordered" evidence="1">
    <location>
        <begin position="997"/>
        <end position="1052"/>
    </location>
</feature>
<feature type="compositionally biased region" description="Low complexity" evidence="1">
    <location>
        <begin position="178"/>
        <end position="187"/>
    </location>
</feature>
<feature type="compositionally biased region" description="Basic and acidic residues" evidence="1">
    <location>
        <begin position="997"/>
        <end position="1009"/>
    </location>
</feature>
<evidence type="ECO:0000256" key="1">
    <source>
        <dbReference type="SAM" id="MobiDB-lite"/>
    </source>
</evidence>
<comment type="caution">
    <text evidence="2">The sequence shown here is derived from an EMBL/GenBank/DDBJ whole genome shotgun (WGS) entry which is preliminary data.</text>
</comment>
<feature type="compositionally biased region" description="Low complexity" evidence="1">
    <location>
        <begin position="932"/>
        <end position="948"/>
    </location>
</feature>
<feature type="compositionally biased region" description="Basic and acidic residues" evidence="1">
    <location>
        <begin position="233"/>
        <end position="244"/>
    </location>
</feature>
<feature type="region of interest" description="Disordered" evidence="1">
    <location>
        <begin position="1"/>
        <end position="40"/>
    </location>
</feature>
<feature type="compositionally biased region" description="Low complexity" evidence="1">
    <location>
        <begin position="700"/>
        <end position="717"/>
    </location>
</feature>
<dbReference type="OrthoDB" id="333619at2759"/>
<feature type="compositionally biased region" description="Low complexity" evidence="1">
    <location>
        <begin position="1010"/>
        <end position="1052"/>
    </location>
</feature>
<feature type="compositionally biased region" description="Low complexity" evidence="1">
    <location>
        <begin position="780"/>
        <end position="798"/>
    </location>
</feature>
<accession>A0A2A9M6Z6</accession>
<feature type="compositionally biased region" description="Low complexity" evidence="1">
    <location>
        <begin position="358"/>
        <end position="369"/>
    </location>
</feature>
<feature type="region of interest" description="Disordered" evidence="1">
    <location>
        <begin position="124"/>
        <end position="315"/>
    </location>
</feature>
<feature type="region of interest" description="Disordered" evidence="1">
    <location>
        <begin position="1134"/>
        <end position="1246"/>
    </location>
</feature>
<protein>
    <submittedName>
        <fullName evidence="2">Uncharacterized protein</fullName>
    </submittedName>
</protein>
<feature type="compositionally biased region" description="Basic and acidic residues" evidence="1">
    <location>
        <begin position="157"/>
        <end position="177"/>
    </location>
</feature>
<feature type="compositionally biased region" description="Basic and acidic residues" evidence="1">
    <location>
        <begin position="1179"/>
        <end position="1191"/>
    </location>
</feature>
<feature type="region of interest" description="Disordered" evidence="1">
    <location>
        <begin position="700"/>
        <end position="960"/>
    </location>
</feature>
<dbReference type="InterPro" id="IPR036322">
    <property type="entry name" value="WD40_repeat_dom_sf"/>
</dbReference>
<dbReference type="Proteomes" id="UP000224006">
    <property type="component" value="Unassembled WGS sequence"/>
</dbReference>
<evidence type="ECO:0000313" key="3">
    <source>
        <dbReference type="Proteomes" id="UP000224006"/>
    </source>
</evidence>
<gene>
    <name evidence="2" type="ORF">BESB_073900</name>
</gene>
<feature type="compositionally biased region" description="Low complexity" evidence="1">
    <location>
        <begin position="124"/>
        <end position="144"/>
    </location>
</feature>